<sequence length="266" mass="30175">MEREGQQQSGTRKTRENKLHRENLGNDVSLDLVAIPAGSFQMGSTEYGDEQPVHQVTIAPFFLGKYPVTQAQWEAVAAFPKVNLDLNPEPSYFEGNDRPVETVSWWDVMEFCDRLTRKTKHTYRLPSEAEWEYACRAGTTTPFHFGETIATDLANYDGNFTYGSGVKGEYRKQTTPVGSFNVANVFGLYDMHGNVREWCADHWHKNYEGAPIDGSAWLTDNKDAKRLMRGGSWGDNPVVCRSAFRYYYDPGVRDLDLGFRVVCVLA</sequence>
<reference evidence="3" key="2">
    <citation type="journal article" date="2022" name="Microbiol. Resour. Announc.">
        <title>Metagenome Sequencing to Explore Phylogenomics of Terrestrial Cyanobacteria.</title>
        <authorList>
            <person name="Ward R.D."/>
            <person name="Stajich J.E."/>
            <person name="Johansen J.R."/>
            <person name="Huntemann M."/>
            <person name="Clum A."/>
            <person name="Foster B."/>
            <person name="Foster B."/>
            <person name="Roux S."/>
            <person name="Palaniappan K."/>
            <person name="Varghese N."/>
            <person name="Mukherjee S."/>
            <person name="Reddy T.B.K."/>
            <person name="Daum C."/>
            <person name="Copeland A."/>
            <person name="Chen I.A."/>
            <person name="Ivanova N.N."/>
            <person name="Kyrpides N.C."/>
            <person name="Shapiro N."/>
            <person name="Eloe-Fadrosh E.A."/>
            <person name="Pietrasiak N."/>
        </authorList>
    </citation>
    <scope>NUCLEOTIDE SEQUENCE</scope>
    <source>
        <strain evidence="3">UHER 2000/2452</strain>
    </source>
</reference>
<dbReference type="PANTHER" id="PTHR23150">
    <property type="entry name" value="SULFATASE MODIFYING FACTOR 1, 2"/>
    <property type="match status" value="1"/>
</dbReference>
<dbReference type="InterPro" id="IPR042095">
    <property type="entry name" value="SUMF_sf"/>
</dbReference>
<accession>A0A951QCF1</accession>
<proteinExistence type="predicted"/>
<reference evidence="3" key="1">
    <citation type="submission" date="2021-05" db="EMBL/GenBank/DDBJ databases">
        <authorList>
            <person name="Pietrasiak N."/>
            <person name="Ward R."/>
            <person name="Stajich J.E."/>
            <person name="Kurbessoian T."/>
        </authorList>
    </citation>
    <scope>NUCLEOTIDE SEQUENCE</scope>
    <source>
        <strain evidence="3">UHER 2000/2452</strain>
    </source>
</reference>
<dbReference type="Pfam" id="PF03781">
    <property type="entry name" value="FGE-sulfatase"/>
    <property type="match status" value="1"/>
</dbReference>
<dbReference type="EMBL" id="JAHHHD010000018">
    <property type="protein sequence ID" value="MBW4660208.1"/>
    <property type="molecule type" value="Genomic_DNA"/>
</dbReference>
<dbReference type="PANTHER" id="PTHR23150:SF19">
    <property type="entry name" value="FORMYLGLYCINE-GENERATING ENZYME"/>
    <property type="match status" value="1"/>
</dbReference>
<evidence type="ECO:0000313" key="4">
    <source>
        <dbReference type="Proteomes" id="UP000757435"/>
    </source>
</evidence>
<feature type="domain" description="Sulfatase-modifying factor enzyme-like" evidence="2">
    <location>
        <begin position="31"/>
        <end position="262"/>
    </location>
</feature>
<dbReference type="InterPro" id="IPR016187">
    <property type="entry name" value="CTDL_fold"/>
</dbReference>
<dbReference type="AlphaFoldDB" id="A0A951QCF1"/>
<dbReference type="InterPro" id="IPR005532">
    <property type="entry name" value="SUMF_dom"/>
</dbReference>
<dbReference type="InterPro" id="IPR051043">
    <property type="entry name" value="Sulfatase_Mod_Factor_Kinase"/>
</dbReference>
<feature type="compositionally biased region" description="Polar residues" evidence="1">
    <location>
        <begin position="1"/>
        <end position="11"/>
    </location>
</feature>
<gene>
    <name evidence="3" type="ORF">KME15_16150</name>
</gene>
<evidence type="ECO:0000259" key="2">
    <source>
        <dbReference type="Pfam" id="PF03781"/>
    </source>
</evidence>
<comment type="caution">
    <text evidence="3">The sequence shown here is derived from an EMBL/GenBank/DDBJ whole genome shotgun (WGS) entry which is preliminary data.</text>
</comment>
<name>A0A951QCF1_9CYAN</name>
<evidence type="ECO:0000256" key="1">
    <source>
        <dbReference type="SAM" id="MobiDB-lite"/>
    </source>
</evidence>
<protein>
    <submittedName>
        <fullName evidence="3">Formylglycine-generating enzyme family protein</fullName>
    </submittedName>
</protein>
<dbReference type="Proteomes" id="UP000757435">
    <property type="component" value="Unassembled WGS sequence"/>
</dbReference>
<dbReference type="GO" id="GO:0120147">
    <property type="term" value="F:formylglycine-generating oxidase activity"/>
    <property type="evidence" value="ECO:0007669"/>
    <property type="project" value="TreeGrafter"/>
</dbReference>
<feature type="region of interest" description="Disordered" evidence="1">
    <location>
        <begin position="1"/>
        <end position="21"/>
    </location>
</feature>
<evidence type="ECO:0000313" key="3">
    <source>
        <dbReference type="EMBL" id="MBW4660208.1"/>
    </source>
</evidence>
<organism evidence="3 4">
    <name type="scientific">Drouetiella hepatica Uher 2000/2452</name>
    <dbReference type="NCBI Taxonomy" id="904376"/>
    <lineage>
        <taxon>Bacteria</taxon>
        <taxon>Bacillati</taxon>
        <taxon>Cyanobacteriota</taxon>
        <taxon>Cyanophyceae</taxon>
        <taxon>Oculatellales</taxon>
        <taxon>Oculatellaceae</taxon>
        <taxon>Drouetiella</taxon>
    </lineage>
</organism>
<dbReference type="Gene3D" id="3.90.1580.10">
    <property type="entry name" value="paralog of FGE (formylglycine-generating enzyme)"/>
    <property type="match status" value="1"/>
</dbReference>
<dbReference type="SUPFAM" id="SSF56436">
    <property type="entry name" value="C-type lectin-like"/>
    <property type="match status" value="1"/>
</dbReference>